<feature type="domain" description="Nucleotidyl transferase" evidence="3">
    <location>
        <begin position="18"/>
        <end position="241"/>
    </location>
</feature>
<proteinExistence type="predicted"/>
<evidence type="ECO:0000313" key="4">
    <source>
        <dbReference type="EMBL" id="SVC15882.1"/>
    </source>
</evidence>
<dbReference type="InterPro" id="IPR029044">
    <property type="entry name" value="Nucleotide-diphossugar_trans"/>
</dbReference>
<accession>A0A382JX14</accession>
<protein>
    <recommendedName>
        <fullName evidence="3">Nucleotidyl transferase domain-containing protein</fullName>
    </recommendedName>
</protein>
<sequence length="257" mass="28113">GILTNILFFDQRSTHVMKGIIIAAGYGSRLRPLTSTTPKSLVEIGGKSIITYPIDALLAAGISDISIVVGYRADEITDYLEKLYPSLHFSHNEDYDGDNALSVYAARSFVGDDPFVLAMGDHLISPSIVTTLLSGSNINRTLCVDSESINASQVNDGTRVMADSLGRIIEIGKHLKDWQSIDTGVFMMDAEVLYNIKYLMKLKGKLVNISEVVQHMGDNGKHFQICDVSGQFWADVDTSEDHDSVSALLRGGYDFSP</sequence>
<dbReference type="EMBL" id="UINC01076582">
    <property type="protein sequence ID" value="SVC15882.1"/>
    <property type="molecule type" value="Genomic_DNA"/>
</dbReference>
<dbReference type="GO" id="GO:0016779">
    <property type="term" value="F:nucleotidyltransferase activity"/>
    <property type="evidence" value="ECO:0007669"/>
    <property type="project" value="UniProtKB-KW"/>
</dbReference>
<organism evidence="4">
    <name type="scientific">marine metagenome</name>
    <dbReference type="NCBI Taxonomy" id="408172"/>
    <lineage>
        <taxon>unclassified sequences</taxon>
        <taxon>metagenomes</taxon>
        <taxon>ecological metagenomes</taxon>
    </lineage>
</organism>
<name>A0A382JX14_9ZZZZ</name>
<dbReference type="InterPro" id="IPR050065">
    <property type="entry name" value="GlmU-like"/>
</dbReference>
<keyword evidence="1" id="KW-0808">Transferase</keyword>
<dbReference type="PANTHER" id="PTHR43584:SF8">
    <property type="entry name" value="N-ACETYLMURAMATE ALPHA-1-PHOSPHATE URIDYLYLTRANSFERASE"/>
    <property type="match status" value="1"/>
</dbReference>
<feature type="non-terminal residue" evidence="4">
    <location>
        <position position="1"/>
    </location>
</feature>
<evidence type="ECO:0000256" key="1">
    <source>
        <dbReference type="ARBA" id="ARBA00022679"/>
    </source>
</evidence>
<keyword evidence="2" id="KW-0548">Nucleotidyltransferase</keyword>
<dbReference type="InterPro" id="IPR005835">
    <property type="entry name" value="NTP_transferase_dom"/>
</dbReference>
<gene>
    <name evidence="4" type="ORF">METZ01_LOCUS268736</name>
</gene>
<dbReference type="PANTHER" id="PTHR43584">
    <property type="entry name" value="NUCLEOTIDYL TRANSFERASE"/>
    <property type="match status" value="1"/>
</dbReference>
<dbReference type="SUPFAM" id="SSF53448">
    <property type="entry name" value="Nucleotide-diphospho-sugar transferases"/>
    <property type="match status" value="1"/>
</dbReference>
<dbReference type="Pfam" id="PF00483">
    <property type="entry name" value="NTP_transferase"/>
    <property type="match status" value="1"/>
</dbReference>
<evidence type="ECO:0000259" key="3">
    <source>
        <dbReference type="Pfam" id="PF00483"/>
    </source>
</evidence>
<reference evidence="4" key="1">
    <citation type="submission" date="2018-05" db="EMBL/GenBank/DDBJ databases">
        <authorList>
            <person name="Lanie J.A."/>
            <person name="Ng W.-L."/>
            <person name="Kazmierczak K.M."/>
            <person name="Andrzejewski T.M."/>
            <person name="Davidsen T.M."/>
            <person name="Wayne K.J."/>
            <person name="Tettelin H."/>
            <person name="Glass J.I."/>
            <person name="Rusch D."/>
            <person name="Podicherti R."/>
            <person name="Tsui H.-C.T."/>
            <person name="Winkler M.E."/>
        </authorList>
    </citation>
    <scope>NUCLEOTIDE SEQUENCE</scope>
</reference>
<dbReference type="AlphaFoldDB" id="A0A382JX14"/>
<dbReference type="Gene3D" id="3.90.550.10">
    <property type="entry name" value="Spore Coat Polysaccharide Biosynthesis Protein SpsA, Chain A"/>
    <property type="match status" value="1"/>
</dbReference>
<evidence type="ECO:0000256" key="2">
    <source>
        <dbReference type="ARBA" id="ARBA00022695"/>
    </source>
</evidence>